<sequence length="380" mass="41872">MAQSFETSTVHFGLDQETVNRSKTTPIYQTSVFSFKNLEELEAHYTGERAYLYTRMGNPNTDELGQAVAQLENAQAGVASSSGISAIMAGVLAVCKTGDHLIASEDVYGGTYHFLQNQLLDMGITVSFVDFSSPVEMEKAITEKTKLLFSESITNPFLRVEDLRAMVKLAQKHNLVTMIDNTFATPYLVQPIELGIDLVAHSATKYNGGHSDVTAGVMVGSSSLIEKVRQKVVSWGANVSPFEAWLACRGIKTLALRMEKQCDNAAKLADYFRQHPAVEKVFFPKGVSEKGNGAMVTIELQPDVDMNRFFSSLTWIKIVPSLAGVETTVSYPIATSHRSLPEEQQKKLGITEHVVRISVGIEKFDDIKLAFENALEFAKK</sequence>
<dbReference type="CDD" id="cd00614">
    <property type="entry name" value="CGS_like"/>
    <property type="match status" value="1"/>
</dbReference>
<dbReference type="InterPro" id="IPR015421">
    <property type="entry name" value="PyrdxlP-dep_Trfase_major"/>
</dbReference>
<reference evidence="5" key="1">
    <citation type="journal article" date="2019" name="Int. J. Syst. Evol. Microbiol.">
        <title>The Global Catalogue of Microorganisms (GCM) 10K type strain sequencing project: providing services to taxonomists for standard genome sequencing and annotation.</title>
        <authorList>
            <consortium name="The Broad Institute Genomics Platform"/>
            <consortium name="The Broad Institute Genome Sequencing Center for Infectious Disease"/>
            <person name="Wu L."/>
            <person name="Ma J."/>
        </authorList>
    </citation>
    <scope>NUCLEOTIDE SEQUENCE [LARGE SCALE GENOMIC DNA]</scope>
    <source>
        <strain evidence="5">JCM 9731</strain>
    </source>
</reference>
<evidence type="ECO:0000313" key="5">
    <source>
        <dbReference type="Proteomes" id="UP001500782"/>
    </source>
</evidence>
<dbReference type="InterPro" id="IPR015424">
    <property type="entry name" value="PyrdxlP-dep_Trfase"/>
</dbReference>
<comment type="caution">
    <text evidence="4">The sequence shown here is derived from an EMBL/GenBank/DDBJ whole genome shotgun (WGS) entry which is preliminary data.</text>
</comment>
<proteinExistence type="inferred from homology"/>
<evidence type="ECO:0000256" key="2">
    <source>
        <dbReference type="ARBA" id="ARBA00022898"/>
    </source>
</evidence>
<evidence type="ECO:0000256" key="3">
    <source>
        <dbReference type="RuleBase" id="RU362118"/>
    </source>
</evidence>
<dbReference type="Proteomes" id="UP001500782">
    <property type="component" value="Unassembled WGS sequence"/>
</dbReference>
<dbReference type="Gene3D" id="3.40.640.10">
    <property type="entry name" value="Type I PLP-dependent aspartate aminotransferase-like (Major domain)"/>
    <property type="match status" value="1"/>
</dbReference>
<accession>A0ABP3FKJ2</accession>
<protein>
    <submittedName>
        <fullName evidence="4">Methionine gamma-lyase</fullName>
    </submittedName>
</protein>
<dbReference type="InterPro" id="IPR000277">
    <property type="entry name" value="Cys/Met-Metab_PyrdxlP-dep_enz"/>
</dbReference>
<dbReference type="Pfam" id="PF01053">
    <property type="entry name" value="Cys_Met_Meta_PP"/>
    <property type="match status" value="1"/>
</dbReference>
<keyword evidence="2 3" id="KW-0663">Pyridoxal phosphate</keyword>
<organism evidence="4 5">
    <name type="scientific">Bacillus carboniphilus</name>
    <dbReference type="NCBI Taxonomy" id="86663"/>
    <lineage>
        <taxon>Bacteria</taxon>
        <taxon>Bacillati</taxon>
        <taxon>Bacillota</taxon>
        <taxon>Bacilli</taxon>
        <taxon>Bacillales</taxon>
        <taxon>Bacillaceae</taxon>
        <taxon>Bacillus</taxon>
    </lineage>
</organism>
<keyword evidence="5" id="KW-1185">Reference proteome</keyword>
<dbReference type="Gene3D" id="3.90.1150.10">
    <property type="entry name" value="Aspartate Aminotransferase, domain 1"/>
    <property type="match status" value="1"/>
</dbReference>
<comment type="similarity">
    <text evidence="3">Belongs to the trans-sulfuration enzymes family.</text>
</comment>
<comment type="cofactor">
    <cofactor evidence="1 3">
        <name>pyridoxal 5'-phosphate</name>
        <dbReference type="ChEBI" id="CHEBI:597326"/>
    </cofactor>
</comment>
<dbReference type="EMBL" id="BAAADJ010000005">
    <property type="protein sequence ID" value="GAA0318460.1"/>
    <property type="molecule type" value="Genomic_DNA"/>
</dbReference>
<name>A0ABP3FKJ2_9BACI</name>
<dbReference type="PANTHER" id="PTHR11808:SF89">
    <property type="entry name" value="METHIONINE GAMMA-LYASE"/>
    <property type="match status" value="1"/>
</dbReference>
<evidence type="ECO:0000313" key="4">
    <source>
        <dbReference type="EMBL" id="GAA0318460.1"/>
    </source>
</evidence>
<gene>
    <name evidence="4" type="primary">megL_1</name>
    <name evidence="4" type="ORF">GCM10008967_06270</name>
</gene>
<evidence type="ECO:0000256" key="1">
    <source>
        <dbReference type="ARBA" id="ARBA00001933"/>
    </source>
</evidence>
<dbReference type="PIRSF" id="PIRSF001434">
    <property type="entry name" value="CGS"/>
    <property type="match status" value="1"/>
</dbReference>
<dbReference type="InterPro" id="IPR015422">
    <property type="entry name" value="PyrdxlP-dep_Trfase_small"/>
</dbReference>
<dbReference type="SUPFAM" id="SSF53383">
    <property type="entry name" value="PLP-dependent transferases"/>
    <property type="match status" value="1"/>
</dbReference>
<dbReference type="RefSeq" id="WP_343796286.1">
    <property type="nucleotide sequence ID" value="NZ_BAAADJ010000005.1"/>
</dbReference>
<dbReference type="PANTHER" id="PTHR11808">
    <property type="entry name" value="TRANS-SULFURATION ENZYME FAMILY MEMBER"/>
    <property type="match status" value="1"/>
</dbReference>